<feature type="domain" description="D-isomer specific 2-hydroxyacid dehydrogenase NAD-binding" evidence="3">
    <location>
        <begin position="113"/>
        <end position="282"/>
    </location>
</feature>
<dbReference type="PANTHER" id="PTHR10996:SF178">
    <property type="entry name" value="2-HYDROXYACID DEHYDROGENASE YGL185C-RELATED"/>
    <property type="match status" value="1"/>
</dbReference>
<dbReference type="GO" id="GO:0016618">
    <property type="term" value="F:hydroxypyruvate reductase [NAD(P)H] activity"/>
    <property type="evidence" value="ECO:0007669"/>
    <property type="project" value="TreeGrafter"/>
</dbReference>
<keyword evidence="5" id="KW-1185">Reference proteome</keyword>
<dbReference type="RefSeq" id="WP_195900624.1">
    <property type="nucleotide sequence ID" value="NZ_JADOGI010000173.1"/>
</dbReference>
<organism evidence="4 5">
    <name type="scientific">Nonomuraea cypriaca</name>
    <dbReference type="NCBI Taxonomy" id="1187855"/>
    <lineage>
        <taxon>Bacteria</taxon>
        <taxon>Bacillati</taxon>
        <taxon>Actinomycetota</taxon>
        <taxon>Actinomycetes</taxon>
        <taxon>Streptosporangiales</taxon>
        <taxon>Streptosporangiaceae</taxon>
        <taxon>Nonomuraea</taxon>
    </lineage>
</organism>
<sequence>MNAVFVFDPPSLVDRFFTPELVSRLRRHVEIDPELVLTAYEGPELARAEILITGWGAPMLDTRALAAAPNLRYVVHTAGTVKWIASPEVYARGIQVSSQAAANAVPVAEYTLAMILLANKRVWELSRTYTESRRAPSVETIWDAGGNAGRTVGVIGASAVGRKLLDLLRPFELHALLYDPTLASAEGLNAELVELPELMSRSDVVTIHAPELPQTRHLVGADEIALMRPGATLINTARPSLVDQDALTKAVRGGRVHAVLDVAEPDEELFALPGVLLTPHVAGSVGTELHRLAANAVAEVANIAAGLPLSYAVDPATQHLKA</sequence>
<evidence type="ECO:0000259" key="3">
    <source>
        <dbReference type="Pfam" id="PF02826"/>
    </source>
</evidence>
<dbReference type="SUPFAM" id="SSF51735">
    <property type="entry name" value="NAD(P)-binding Rossmann-fold domains"/>
    <property type="match status" value="1"/>
</dbReference>
<dbReference type="InterPro" id="IPR006140">
    <property type="entry name" value="D-isomer_DH_NAD-bd"/>
</dbReference>
<dbReference type="Proteomes" id="UP000605361">
    <property type="component" value="Unassembled WGS sequence"/>
</dbReference>
<reference evidence="4" key="1">
    <citation type="submission" date="2020-11" db="EMBL/GenBank/DDBJ databases">
        <title>Whole-genome analyses of Nonomuraea sp. K274.</title>
        <authorList>
            <person name="Veyisoglu A."/>
        </authorList>
    </citation>
    <scope>NUCLEOTIDE SEQUENCE</scope>
    <source>
        <strain evidence="4">K274</strain>
    </source>
</reference>
<accession>A0A931AHF2</accession>
<dbReference type="InterPro" id="IPR036291">
    <property type="entry name" value="NAD(P)-bd_dom_sf"/>
</dbReference>
<name>A0A931AHF2_9ACTN</name>
<evidence type="ECO:0000313" key="4">
    <source>
        <dbReference type="EMBL" id="MBF8191715.1"/>
    </source>
</evidence>
<keyword evidence="2" id="KW-0520">NAD</keyword>
<dbReference type="GO" id="GO:0005829">
    <property type="term" value="C:cytosol"/>
    <property type="evidence" value="ECO:0007669"/>
    <property type="project" value="TreeGrafter"/>
</dbReference>
<dbReference type="SUPFAM" id="SSF52283">
    <property type="entry name" value="Formate/glycerate dehydrogenase catalytic domain-like"/>
    <property type="match status" value="1"/>
</dbReference>
<evidence type="ECO:0000313" key="5">
    <source>
        <dbReference type="Proteomes" id="UP000605361"/>
    </source>
</evidence>
<dbReference type="CDD" id="cd12167">
    <property type="entry name" value="2-Hacid_dh_8"/>
    <property type="match status" value="1"/>
</dbReference>
<dbReference type="GO" id="GO:0030267">
    <property type="term" value="F:glyoxylate reductase (NADPH) activity"/>
    <property type="evidence" value="ECO:0007669"/>
    <property type="project" value="TreeGrafter"/>
</dbReference>
<comment type="caution">
    <text evidence="4">The sequence shown here is derived from an EMBL/GenBank/DDBJ whole genome shotgun (WGS) entry which is preliminary data.</text>
</comment>
<dbReference type="InterPro" id="IPR050223">
    <property type="entry name" value="D-isomer_2-hydroxyacid_DH"/>
</dbReference>
<dbReference type="Gene3D" id="3.40.50.720">
    <property type="entry name" value="NAD(P)-binding Rossmann-like Domain"/>
    <property type="match status" value="2"/>
</dbReference>
<dbReference type="GO" id="GO:0051287">
    <property type="term" value="F:NAD binding"/>
    <property type="evidence" value="ECO:0007669"/>
    <property type="project" value="InterPro"/>
</dbReference>
<evidence type="ECO:0000256" key="2">
    <source>
        <dbReference type="ARBA" id="ARBA00023027"/>
    </source>
</evidence>
<proteinExistence type="predicted"/>
<keyword evidence="1" id="KW-0560">Oxidoreductase</keyword>
<evidence type="ECO:0000256" key="1">
    <source>
        <dbReference type="ARBA" id="ARBA00023002"/>
    </source>
</evidence>
<gene>
    <name evidence="4" type="ORF">ITP53_39700</name>
</gene>
<dbReference type="Pfam" id="PF02826">
    <property type="entry name" value="2-Hacid_dh_C"/>
    <property type="match status" value="1"/>
</dbReference>
<protein>
    <submittedName>
        <fullName evidence="4">Hydroxyacid dehydrogenase</fullName>
    </submittedName>
</protein>
<dbReference type="EMBL" id="JADOGI010000173">
    <property type="protein sequence ID" value="MBF8191715.1"/>
    <property type="molecule type" value="Genomic_DNA"/>
</dbReference>
<dbReference type="PANTHER" id="PTHR10996">
    <property type="entry name" value="2-HYDROXYACID DEHYDROGENASE-RELATED"/>
    <property type="match status" value="1"/>
</dbReference>
<dbReference type="AlphaFoldDB" id="A0A931AHF2"/>